<dbReference type="SMART" id="SM00267">
    <property type="entry name" value="GGDEF"/>
    <property type="match status" value="1"/>
</dbReference>
<organism evidence="5 6">
    <name type="scientific">Pannonibacter phragmitetus</name>
    <dbReference type="NCBI Taxonomy" id="121719"/>
    <lineage>
        <taxon>Bacteria</taxon>
        <taxon>Pseudomonadati</taxon>
        <taxon>Pseudomonadota</taxon>
        <taxon>Alphaproteobacteria</taxon>
        <taxon>Hyphomicrobiales</taxon>
        <taxon>Stappiaceae</taxon>
        <taxon>Pannonibacter</taxon>
    </lineage>
</organism>
<feature type="transmembrane region" description="Helical" evidence="3">
    <location>
        <begin position="67"/>
        <end position="85"/>
    </location>
</feature>
<proteinExistence type="predicted"/>
<protein>
    <recommendedName>
        <fullName evidence="1">diguanylate cyclase</fullName>
        <ecNumber evidence="1">2.7.7.65</ecNumber>
    </recommendedName>
</protein>
<feature type="transmembrane region" description="Helical" evidence="3">
    <location>
        <begin position="41"/>
        <end position="61"/>
    </location>
</feature>
<evidence type="ECO:0000259" key="4">
    <source>
        <dbReference type="PROSITE" id="PS50887"/>
    </source>
</evidence>
<keyword evidence="3" id="KW-0812">Transmembrane</keyword>
<keyword evidence="6" id="KW-1185">Reference proteome</keyword>
<evidence type="ECO:0000313" key="6">
    <source>
        <dbReference type="Proteomes" id="UP000064921"/>
    </source>
</evidence>
<feature type="transmembrane region" description="Helical" evidence="3">
    <location>
        <begin position="97"/>
        <end position="118"/>
    </location>
</feature>
<dbReference type="STRING" id="121719.APZ00_01170"/>
<dbReference type="InterPro" id="IPR000160">
    <property type="entry name" value="GGDEF_dom"/>
</dbReference>
<evidence type="ECO:0000256" key="3">
    <source>
        <dbReference type="SAM" id="Phobius"/>
    </source>
</evidence>
<dbReference type="PANTHER" id="PTHR45138:SF9">
    <property type="entry name" value="DIGUANYLATE CYCLASE DGCM-RELATED"/>
    <property type="match status" value="1"/>
</dbReference>
<evidence type="ECO:0000256" key="1">
    <source>
        <dbReference type="ARBA" id="ARBA00012528"/>
    </source>
</evidence>
<dbReference type="InterPro" id="IPR050469">
    <property type="entry name" value="Diguanylate_Cyclase"/>
</dbReference>
<name>A0A0U3P207_9HYPH</name>
<dbReference type="Gene3D" id="3.30.70.270">
    <property type="match status" value="1"/>
</dbReference>
<gene>
    <name evidence="5" type="ORF">APZ00_01170</name>
</gene>
<reference evidence="5 6" key="1">
    <citation type="submission" date="2015-10" db="EMBL/GenBank/DDBJ databases">
        <title>The world's first case of liver abscess caused by Pannonibacter phragmitetus.</title>
        <authorList>
            <person name="Ming D."/>
            <person name="Wang M."/>
            <person name="Zhou Y."/>
            <person name="Jiang T."/>
            <person name="Hu S."/>
        </authorList>
    </citation>
    <scope>NUCLEOTIDE SEQUENCE [LARGE SCALE GENOMIC DNA]</scope>
    <source>
        <strain evidence="5 6">31801</strain>
    </source>
</reference>
<dbReference type="InterPro" id="IPR029787">
    <property type="entry name" value="Nucleotide_cyclase"/>
</dbReference>
<feature type="transmembrane region" description="Helical" evidence="3">
    <location>
        <begin position="192"/>
        <end position="215"/>
    </location>
</feature>
<dbReference type="FunFam" id="3.30.70.270:FF:000001">
    <property type="entry name" value="Diguanylate cyclase domain protein"/>
    <property type="match status" value="1"/>
</dbReference>
<feature type="transmembrane region" description="Helical" evidence="3">
    <location>
        <begin position="124"/>
        <end position="142"/>
    </location>
</feature>
<dbReference type="AlphaFoldDB" id="A0A0U3P207"/>
<dbReference type="Pfam" id="PF00990">
    <property type="entry name" value="GGDEF"/>
    <property type="match status" value="1"/>
</dbReference>
<dbReference type="CDD" id="cd01949">
    <property type="entry name" value="GGDEF"/>
    <property type="match status" value="1"/>
</dbReference>
<dbReference type="NCBIfam" id="TIGR00254">
    <property type="entry name" value="GGDEF"/>
    <property type="match status" value="1"/>
</dbReference>
<dbReference type="GO" id="GO:0005886">
    <property type="term" value="C:plasma membrane"/>
    <property type="evidence" value="ECO:0007669"/>
    <property type="project" value="TreeGrafter"/>
</dbReference>
<dbReference type="SUPFAM" id="SSF55073">
    <property type="entry name" value="Nucleotide cyclase"/>
    <property type="match status" value="1"/>
</dbReference>
<evidence type="ECO:0000256" key="2">
    <source>
        <dbReference type="ARBA" id="ARBA00034247"/>
    </source>
</evidence>
<feature type="transmembrane region" description="Helical" evidence="3">
    <location>
        <begin position="162"/>
        <end position="180"/>
    </location>
</feature>
<dbReference type="EC" id="2.7.7.65" evidence="1"/>
<dbReference type="EMBL" id="CP013068">
    <property type="protein sequence ID" value="ALV25861.1"/>
    <property type="molecule type" value="Genomic_DNA"/>
</dbReference>
<keyword evidence="3" id="KW-1133">Transmembrane helix</keyword>
<feature type="transmembrane region" description="Helical" evidence="3">
    <location>
        <begin position="6"/>
        <end position="29"/>
    </location>
</feature>
<dbReference type="KEGG" id="pphr:APZ00_01170"/>
<dbReference type="InterPro" id="IPR043128">
    <property type="entry name" value="Rev_trsase/Diguanyl_cyclase"/>
</dbReference>
<dbReference type="GO" id="GO:0052621">
    <property type="term" value="F:diguanylate cyclase activity"/>
    <property type="evidence" value="ECO:0007669"/>
    <property type="project" value="UniProtKB-EC"/>
</dbReference>
<keyword evidence="3" id="KW-0472">Membrane</keyword>
<dbReference type="RefSeq" id="WP_058897835.1">
    <property type="nucleotide sequence ID" value="NZ_CP013068.1"/>
</dbReference>
<dbReference type="PANTHER" id="PTHR45138">
    <property type="entry name" value="REGULATORY COMPONENTS OF SENSORY TRANSDUCTION SYSTEM"/>
    <property type="match status" value="1"/>
</dbReference>
<feature type="domain" description="GGDEF" evidence="4">
    <location>
        <begin position="256"/>
        <end position="389"/>
    </location>
</feature>
<dbReference type="GO" id="GO:0043709">
    <property type="term" value="P:cell adhesion involved in single-species biofilm formation"/>
    <property type="evidence" value="ECO:0007669"/>
    <property type="project" value="TreeGrafter"/>
</dbReference>
<sequence length="419" mass="46339">MHLDAVTLSTAVTLMLLMGAGMLMLVFRFSIRRPSAHADSVRYWSVALGLMGVGVFLVSLRGHIPDFPSIAFGNGIILLAMSLRLKAIKMFWNRHESWMVTAAPATLWMSLCLVPAFYNNFLPRVVLVNALVLLLLVVSIQVTRKCNHDQLKSANWLRDSMIFEIMSKMTMVLGFTFIGLDSFEAAVKSNLTAIYLLTLIISTLATIISAFAMIIEREERLLREQALRDPLTELSNRRAFFNDADRWLEKHAFADRPFAVALFDLDHFKQVNDLHGHAAGDEMLTIFADALRENTRKGDYVARLGGEEFAIFLPDTDIRTLETVADRLRADFAEKTVRKSGGVLHVTVSAGIAAGRSGVNGLEQTLATADHGLYAAKRAGRNRVRNGHDKCGADLQEQNETGASSVLQVLHLPVASAAQ</sequence>
<evidence type="ECO:0000313" key="5">
    <source>
        <dbReference type="EMBL" id="ALV25861.1"/>
    </source>
</evidence>
<dbReference type="GO" id="GO:1902201">
    <property type="term" value="P:negative regulation of bacterial-type flagellum-dependent cell motility"/>
    <property type="evidence" value="ECO:0007669"/>
    <property type="project" value="TreeGrafter"/>
</dbReference>
<comment type="catalytic activity">
    <reaction evidence="2">
        <text>2 GTP = 3',3'-c-di-GMP + 2 diphosphate</text>
        <dbReference type="Rhea" id="RHEA:24898"/>
        <dbReference type="ChEBI" id="CHEBI:33019"/>
        <dbReference type="ChEBI" id="CHEBI:37565"/>
        <dbReference type="ChEBI" id="CHEBI:58805"/>
        <dbReference type="EC" id="2.7.7.65"/>
    </reaction>
</comment>
<dbReference type="PROSITE" id="PS50887">
    <property type="entry name" value="GGDEF"/>
    <property type="match status" value="1"/>
</dbReference>
<dbReference type="Proteomes" id="UP000064921">
    <property type="component" value="Chromosome"/>
</dbReference>
<accession>A0A0U3P207</accession>